<gene>
    <name evidence="2" type="ORF">B0H15DRAFT_913703</name>
</gene>
<accession>A0AAD6TUG9</accession>
<dbReference type="AlphaFoldDB" id="A0AAD6TUG9"/>
<keyword evidence="2" id="KW-0808">Transferase</keyword>
<evidence type="ECO:0000313" key="3">
    <source>
        <dbReference type="Proteomes" id="UP001222325"/>
    </source>
</evidence>
<dbReference type="EMBL" id="JARJCN010000057">
    <property type="protein sequence ID" value="KAJ7080009.1"/>
    <property type="molecule type" value="Genomic_DNA"/>
</dbReference>
<dbReference type="GO" id="GO:0004672">
    <property type="term" value="F:protein kinase activity"/>
    <property type="evidence" value="ECO:0007669"/>
    <property type="project" value="InterPro"/>
</dbReference>
<keyword evidence="3" id="KW-1185">Reference proteome</keyword>
<dbReference type="Proteomes" id="UP001222325">
    <property type="component" value="Unassembled WGS sequence"/>
</dbReference>
<dbReference type="SUPFAM" id="SSF56112">
    <property type="entry name" value="Protein kinase-like (PK-like)"/>
    <property type="match status" value="1"/>
</dbReference>
<keyword evidence="2" id="KW-0418">Kinase</keyword>
<proteinExistence type="predicted"/>
<comment type="caution">
    <text evidence="2">The sequence shown here is derived from an EMBL/GenBank/DDBJ whole genome shotgun (WGS) entry which is preliminary data.</text>
</comment>
<sequence length="283" mass="32986">MDAIKMDENKKVVLKHIIDTEEFLILRRLLSVKDERNHTCPLIDTVLVWSDETGSDEMYLVMPFLRRAFDLPYFGRLGEVLTAVHQFLLGLEFMHAQDVAHRDACYGNLMVDANQFLPEHHFSAPHTRDGVNPIRPFPRFSVPNIRYYFIDFGLSVWCPTPSGRFALGCVGQDRTVPEWQQDLLIYDPFKLDIYQLGNTILRELLNIYTGLEVLRALVTSMTQVDPSQRPTATEAREYFESLTVQCDGRHFVYVTKTTFMIERVIFSAKNWLMSRRRERAWEG</sequence>
<protein>
    <submittedName>
        <fullName evidence="2">Kinase-like domain-containing protein</fullName>
    </submittedName>
</protein>
<organism evidence="2 3">
    <name type="scientific">Mycena belliarum</name>
    <dbReference type="NCBI Taxonomy" id="1033014"/>
    <lineage>
        <taxon>Eukaryota</taxon>
        <taxon>Fungi</taxon>
        <taxon>Dikarya</taxon>
        <taxon>Basidiomycota</taxon>
        <taxon>Agaricomycotina</taxon>
        <taxon>Agaricomycetes</taxon>
        <taxon>Agaricomycetidae</taxon>
        <taxon>Agaricales</taxon>
        <taxon>Marasmiineae</taxon>
        <taxon>Mycenaceae</taxon>
        <taxon>Mycena</taxon>
    </lineage>
</organism>
<dbReference type="SMART" id="SM00220">
    <property type="entry name" value="S_TKc"/>
    <property type="match status" value="1"/>
</dbReference>
<evidence type="ECO:0000259" key="1">
    <source>
        <dbReference type="PROSITE" id="PS50011"/>
    </source>
</evidence>
<dbReference type="Gene3D" id="1.10.510.10">
    <property type="entry name" value="Transferase(Phosphotransferase) domain 1"/>
    <property type="match status" value="1"/>
</dbReference>
<reference evidence="2" key="1">
    <citation type="submission" date="2023-03" db="EMBL/GenBank/DDBJ databases">
        <title>Massive genome expansion in bonnet fungi (Mycena s.s.) driven by repeated elements and novel gene families across ecological guilds.</title>
        <authorList>
            <consortium name="Lawrence Berkeley National Laboratory"/>
            <person name="Harder C.B."/>
            <person name="Miyauchi S."/>
            <person name="Viragh M."/>
            <person name="Kuo A."/>
            <person name="Thoen E."/>
            <person name="Andreopoulos B."/>
            <person name="Lu D."/>
            <person name="Skrede I."/>
            <person name="Drula E."/>
            <person name="Henrissat B."/>
            <person name="Morin E."/>
            <person name="Kohler A."/>
            <person name="Barry K."/>
            <person name="LaButti K."/>
            <person name="Morin E."/>
            <person name="Salamov A."/>
            <person name="Lipzen A."/>
            <person name="Mereny Z."/>
            <person name="Hegedus B."/>
            <person name="Baldrian P."/>
            <person name="Stursova M."/>
            <person name="Weitz H."/>
            <person name="Taylor A."/>
            <person name="Grigoriev I.V."/>
            <person name="Nagy L.G."/>
            <person name="Martin F."/>
            <person name="Kauserud H."/>
        </authorList>
    </citation>
    <scope>NUCLEOTIDE SEQUENCE</scope>
    <source>
        <strain evidence="2">CBHHK173m</strain>
    </source>
</reference>
<evidence type="ECO:0000313" key="2">
    <source>
        <dbReference type="EMBL" id="KAJ7080009.1"/>
    </source>
</evidence>
<feature type="domain" description="Protein kinase" evidence="1">
    <location>
        <begin position="1"/>
        <end position="239"/>
    </location>
</feature>
<name>A0AAD6TUG9_9AGAR</name>
<dbReference type="InterPro" id="IPR011009">
    <property type="entry name" value="Kinase-like_dom_sf"/>
</dbReference>
<dbReference type="InterPro" id="IPR000719">
    <property type="entry name" value="Prot_kinase_dom"/>
</dbReference>
<dbReference type="GO" id="GO:0005524">
    <property type="term" value="F:ATP binding"/>
    <property type="evidence" value="ECO:0007669"/>
    <property type="project" value="InterPro"/>
</dbReference>
<dbReference type="PROSITE" id="PS50011">
    <property type="entry name" value="PROTEIN_KINASE_DOM"/>
    <property type="match status" value="1"/>
</dbReference>